<feature type="domain" description="Ig-like" evidence="9">
    <location>
        <begin position="933"/>
        <end position="1025"/>
    </location>
</feature>
<dbReference type="InterPro" id="IPR003961">
    <property type="entry name" value="FN3_dom"/>
</dbReference>
<keyword evidence="12" id="KW-1185">Reference proteome</keyword>
<proteinExistence type="predicted"/>
<dbReference type="GO" id="GO:0030154">
    <property type="term" value="P:cell differentiation"/>
    <property type="evidence" value="ECO:0007669"/>
    <property type="project" value="UniProtKB-ARBA"/>
</dbReference>
<evidence type="ECO:0000313" key="12">
    <source>
        <dbReference type="Proteomes" id="UP001168821"/>
    </source>
</evidence>
<evidence type="ECO:0000256" key="8">
    <source>
        <dbReference type="SAM" id="Phobius"/>
    </source>
</evidence>
<dbReference type="Pfam" id="PF13927">
    <property type="entry name" value="Ig_3"/>
    <property type="match status" value="5"/>
</dbReference>
<dbReference type="CDD" id="cd00303">
    <property type="entry name" value="retropepsin_like"/>
    <property type="match status" value="1"/>
</dbReference>
<dbReference type="InterPro" id="IPR036179">
    <property type="entry name" value="Ig-like_dom_sf"/>
</dbReference>
<dbReference type="GO" id="GO:0098609">
    <property type="term" value="P:cell-cell adhesion"/>
    <property type="evidence" value="ECO:0007669"/>
    <property type="project" value="TreeGrafter"/>
</dbReference>
<dbReference type="FunFam" id="2.60.40.10:FF:000405">
    <property type="entry name" value="nephrin isoform X1"/>
    <property type="match status" value="2"/>
</dbReference>
<reference evidence="11" key="1">
    <citation type="journal article" date="2023" name="G3 (Bethesda)">
        <title>Whole genome assemblies of Zophobas morio and Tenebrio molitor.</title>
        <authorList>
            <person name="Kaur S."/>
            <person name="Stinson S.A."/>
            <person name="diCenzo G.C."/>
        </authorList>
    </citation>
    <scope>NUCLEOTIDE SEQUENCE</scope>
    <source>
        <strain evidence="11">QUZm001</strain>
    </source>
</reference>
<dbReference type="InterPro" id="IPR013098">
    <property type="entry name" value="Ig_I-set"/>
</dbReference>
<dbReference type="InterPro" id="IPR001969">
    <property type="entry name" value="Aspartic_peptidase_AS"/>
</dbReference>
<comment type="caution">
    <text evidence="11">The sequence shown here is derived from an EMBL/GenBank/DDBJ whole genome shotgun (WGS) entry which is preliminary data.</text>
</comment>
<dbReference type="PANTHER" id="PTHR11640:SF31">
    <property type="entry name" value="IRREGULAR CHIASM C-ROUGHEST PROTEIN-RELATED"/>
    <property type="match status" value="1"/>
</dbReference>
<dbReference type="FunFam" id="2.60.40.10:FF:001273">
    <property type="entry name" value="Hibris, isoform B"/>
    <property type="match status" value="1"/>
</dbReference>
<dbReference type="SMART" id="SM00060">
    <property type="entry name" value="FN3"/>
    <property type="match status" value="1"/>
</dbReference>
<feature type="compositionally biased region" description="Low complexity" evidence="7">
    <location>
        <begin position="1499"/>
        <end position="1518"/>
    </location>
</feature>
<dbReference type="InterPro" id="IPR007110">
    <property type="entry name" value="Ig-like_dom"/>
</dbReference>
<dbReference type="PROSITE" id="PS50835">
    <property type="entry name" value="IG_LIKE"/>
    <property type="match status" value="8"/>
</dbReference>
<feature type="transmembrane region" description="Helical" evidence="8">
    <location>
        <begin position="1344"/>
        <end position="1369"/>
    </location>
</feature>
<dbReference type="InterPro" id="IPR003006">
    <property type="entry name" value="Ig/MHC_CS"/>
</dbReference>
<dbReference type="GO" id="GO:0004190">
    <property type="term" value="F:aspartic-type endopeptidase activity"/>
    <property type="evidence" value="ECO:0007669"/>
    <property type="project" value="InterPro"/>
</dbReference>
<dbReference type="Pfam" id="PF00041">
    <property type="entry name" value="fn3"/>
    <property type="match status" value="1"/>
</dbReference>
<name>A0AA38ITG1_9CUCU</name>
<dbReference type="PANTHER" id="PTHR11640">
    <property type="entry name" value="NEPHRIN"/>
    <property type="match status" value="1"/>
</dbReference>
<evidence type="ECO:0000256" key="3">
    <source>
        <dbReference type="ARBA" id="ARBA00023136"/>
    </source>
</evidence>
<evidence type="ECO:0000256" key="7">
    <source>
        <dbReference type="SAM" id="MobiDB-lite"/>
    </source>
</evidence>
<keyword evidence="2" id="KW-0677">Repeat</keyword>
<dbReference type="SUPFAM" id="SSF50630">
    <property type="entry name" value="Acid proteases"/>
    <property type="match status" value="1"/>
</dbReference>
<dbReference type="SMART" id="SM00409">
    <property type="entry name" value="IG"/>
    <property type="match status" value="7"/>
</dbReference>
<dbReference type="Gene3D" id="2.60.40.10">
    <property type="entry name" value="Immunoglobulins"/>
    <property type="match status" value="9"/>
</dbReference>
<dbReference type="InterPro" id="IPR013783">
    <property type="entry name" value="Ig-like_fold"/>
</dbReference>
<dbReference type="GO" id="GO:0005886">
    <property type="term" value="C:plasma membrane"/>
    <property type="evidence" value="ECO:0007669"/>
    <property type="project" value="TreeGrafter"/>
</dbReference>
<dbReference type="CDD" id="cd00096">
    <property type="entry name" value="Ig"/>
    <property type="match status" value="2"/>
</dbReference>
<dbReference type="GO" id="GO:0009653">
    <property type="term" value="P:anatomical structure morphogenesis"/>
    <property type="evidence" value="ECO:0007669"/>
    <property type="project" value="UniProtKB-ARBA"/>
</dbReference>
<dbReference type="PROSITE" id="PS50853">
    <property type="entry name" value="FN3"/>
    <property type="match status" value="1"/>
</dbReference>
<protein>
    <recommendedName>
        <fullName evidence="13">Nephrin</fullName>
    </recommendedName>
</protein>
<feature type="domain" description="Ig-like" evidence="9">
    <location>
        <begin position="541"/>
        <end position="630"/>
    </location>
</feature>
<dbReference type="InterPro" id="IPR013162">
    <property type="entry name" value="CD80_C2-set"/>
</dbReference>
<sequence>MVRSIAGSVDSPTISGKINGRESKIIIDTGAEVSLARRSRLQNCQIKSVYTATNVKTVTGETTPVLGTAVVNVELGRLRIRHEVLVAEIADDFILGMDLISRYGLMIDPEQKILRFGAEDFVLGRPNVEAATVRLVVCQTTKVDGNAEVIVPARVETNPGYSLGMVQPASDSTHKLLIASTLVKTDRDIPIRVANVFPNAVNIRKGEIIGMCEPVARVLNCEEEDVENESKEGDTKGLEVNWDQLSARERKLAKGLIRRHRNVFASEEEPFGKTNIVEHRINTGDTQPIRQAPRRLPLAKQEEATKLVDNMLRDGDVCSRRQLRNGLIDVTYNCVDLRLSITLVVAASGARPETNICGGLLCRYSITERPGVTCAKSQIVHFISLHISHCLYIRLFLSLTCASRIKREDAKDVPILRNRTPPSSVEILDHRHNSKIEIKENEEFHLECRVRNAKPAAKIVWYRGNVELNIPNRDDQIIEVPGKNGDKRVTRYDTHSRISLKPTAEDDYAEYTCEARHEALSSDIPMRTTVQLSVFYPPGLPYIEGYTEGETIRRGQTVELVCRSRGGNPPAQLIWYKNGEQIRMAYRTAGRVSENVYTFTADASDNKARYKCEASNIMSKSPLKAEVDMTVLFSPAHVTISGPTEARVGDPVPLTCTTANSNPPAEIKWMVAGRQVRNATSRTVVSPEGGWITTSNITAVVEPNRRSLVVICHGLNMQLTENVVSTHTINVLYPPSPPFIHGYTEGSHIPSGTVQKISCTSSGGNPLATLTWYKNDKKINSVIKTTDKSVTAEITILTNVTDNEARYRCEAANSATEIPLFETITMNVYFPPDHVKIRKDPVELKPNEQATLTCDSSSSNPPAKLSWWREGIPVQGLYNTTKAGLHGGTVSTIELKLNITEQLNGIVYTCQATNEALQRSVHDAITLQVLYKPVFDKDNEEAVTGVEGEPLIITLKADGNPQNIAYTWTKDGLPIIQSSTSSGVERIISDGPVLNITRLSRHDAGTYTCEAINSQGSSVTQINITVQYAATIVATSESVIVNPNEDATLSCTADGNPLSDDTITWKRDDFPDFDARTSVMYDKNGTSYLRITDVTRDDLGNFQCTVNNGVGNVTTKDVMLIVKHKPEIDEHPALLKFASDAGDTGKVICKSQASPLARYSWARSGSPITANTTGKYYTTFRQIDALMSESVLYITHVTSSDYGNYECVARNELGFSTISPRLEVTSAPDTPTLLTILNVTHDTVTLGWTPGFDGGMKASYRIRYRQVNDDGYKYVDIVPHNATTFTIRDLEVNTQYVFSIMAMNKLGNSRFIPDLLSAKTSMYSDHIEKTIPPDLLDKQDLPRIVIISVSVIGVFLLIINIGLVAGCMLKRRAKRIREQSNQTSKSATIEMYAPSSYNDTVTGETLSSVSEKSETYSNEGSNNDYVEDGRKQATSTYLMDQQDYPGAYPVCPSYELQMQPNMAHKTHTLPHPHHHHQHHMHDRTRARDDQSLGYHGTMSAKSSYVSAPSPAPPADGSYYNMSDRYLSYPPPLDFQNPPPIPAHPHVGHMHNPVTPPLPANGSLLRHQRGAVPPPDVLHNTSQNPQILQAQTLAQKRELTSFGNGYGVNEQEGHLV</sequence>
<keyword evidence="4" id="KW-1015">Disulfide bond</keyword>
<evidence type="ECO:0000256" key="6">
    <source>
        <dbReference type="ARBA" id="ARBA00023319"/>
    </source>
</evidence>
<evidence type="ECO:0000256" key="4">
    <source>
        <dbReference type="ARBA" id="ARBA00023157"/>
    </source>
</evidence>
<evidence type="ECO:0000256" key="5">
    <source>
        <dbReference type="ARBA" id="ARBA00023180"/>
    </source>
</evidence>
<dbReference type="SUPFAM" id="SSF49265">
    <property type="entry name" value="Fibronectin type III"/>
    <property type="match status" value="1"/>
</dbReference>
<dbReference type="Pfam" id="PF13975">
    <property type="entry name" value="gag-asp_proteas"/>
    <property type="match status" value="1"/>
</dbReference>
<dbReference type="Proteomes" id="UP001168821">
    <property type="component" value="Unassembled WGS sequence"/>
</dbReference>
<dbReference type="SUPFAM" id="SSF48726">
    <property type="entry name" value="Immunoglobulin"/>
    <property type="match status" value="7"/>
</dbReference>
<evidence type="ECO:0000259" key="9">
    <source>
        <dbReference type="PROSITE" id="PS50835"/>
    </source>
</evidence>
<dbReference type="InterPro" id="IPR036116">
    <property type="entry name" value="FN3_sf"/>
</dbReference>
<dbReference type="Pfam" id="PF07679">
    <property type="entry name" value="I-set"/>
    <property type="match status" value="1"/>
</dbReference>
<dbReference type="Pfam" id="PF08205">
    <property type="entry name" value="C2-set_2"/>
    <property type="match status" value="2"/>
</dbReference>
<feature type="domain" description="Ig-like" evidence="9">
    <location>
        <begin position="738"/>
        <end position="825"/>
    </location>
</feature>
<evidence type="ECO:0000256" key="2">
    <source>
        <dbReference type="ARBA" id="ARBA00022737"/>
    </source>
</evidence>
<feature type="region of interest" description="Disordered" evidence="7">
    <location>
        <begin position="1465"/>
        <end position="1518"/>
    </location>
</feature>
<dbReference type="EMBL" id="JALNTZ010000002">
    <property type="protein sequence ID" value="KAJ3661291.1"/>
    <property type="molecule type" value="Genomic_DNA"/>
</dbReference>
<dbReference type="PROSITE" id="PS00290">
    <property type="entry name" value="IG_MHC"/>
    <property type="match status" value="1"/>
</dbReference>
<keyword evidence="3 8" id="KW-0472">Membrane</keyword>
<keyword evidence="6" id="KW-0393">Immunoglobulin domain</keyword>
<feature type="compositionally biased region" description="Polar residues" evidence="7">
    <location>
        <begin position="1400"/>
        <end position="1424"/>
    </location>
</feature>
<dbReference type="InterPro" id="IPR003599">
    <property type="entry name" value="Ig_sub"/>
</dbReference>
<dbReference type="PROSITE" id="PS00141">
    <property type="entry name" value="ASP_PROTEASE"/>
    <property type="match status" value="1"/>
</dbReference>
<comment type="subcellular location">
    <subcellularLocation>
        <location evidence="1">Membrane</location>
        <topology evidence="1">Single-pass type I membrane protein</topology>
    </subcellularLocation>
</comment>
<feature type="domain" description="Ig-like" evidence="9">
    <location>
        <begin position="422"/>
        <end position="533"/>
    </location>
</feature>
<dbReference type="InterPro" id="IPR051275">
    <property type="entry name" value="Cell_adhesion_signaling"/>
</dbReference>
<feature type="domain" description="Fibronectin type-III" evidence="10">
    <location>
        <begin position="1230"/>
        <end position="1323"/>
    </location>
</feature>
<evidence type="ECO:0008006" key="13">
    <source>
        <dbReference type="Google" id="ProtNLM"/>
    </source>
</evidence>
<accession>A0AA38ITG1</accession>
<dbReference type="GO" id="GO:0006508">
    <property type="term" value="P:proteolysis"/>
    <property type="evidence" value="ECO:0007669"/>
    <property type="project" value="InterPro"/>
</dbReference>
<dbReference type="SMART" id="SM00408">
    <property type="entry name" value="IGc2"/>
    <property type="match status" value="7"/>
</dbReference>
<keyword evidence="8" id="KW-1133">Transmembrane helix</keyword>
<dbReference type="GO" id="GO:0005911">
    <property type="term" value="C:cell-cell junction"/>
    <property type="evidence" value="ECO:0007669"/>
    <property type="project" value="TreeGrafter"/>
</dbReference>
<feature type="domain" description="Ig-like" evidence="9">
    <location>
        <begin position="635"/>
        <end position="675"/>
    </location>
</feature>
<dbReference type="InterPro" id="IPR021109">
    <property type="entry name" value="Peptidase_aspartic_dom_sf"/>
</dbReference>
<feature type="region of interest" description="Disordered" evidence="7">
    <location>
        <begin position="1400"/>
        <end position="1428"/>
    </location>
</feature>
<evidence type="ECO:0000313" key="11">
    <source>
        <dbReference type="EMBL" id="KAJ3661291.1"/>
    </source>
</evidence>
<keyword evidence="5" id="KW-0325">Glycoprotein</keyword>
<gene>
    <name evidence="11" type="ORF">Zmor_005692</name>
</gene>
<dbReference type="InterPro" id="IPR003598">
    <property type="entry name" value="Ig_sub2"/>
</dbReference>
<keyword evidence="8" id="KW-0812">Transmembrane</keyword>
<evidence type="ECO:0000259" key="10">
    <source>
        <dbReference type="PROSITE" id="PS50853"/>
    </source>
</evidence>
<dbReference type="CDD" id="cd00063">
    <property type="entry name" value="FN3"/>
    <property type="match status" value="1"/>
</dbReference>
<feature type="compositionally biased region" description="Basic residues" evidence="7">
    <location>
        <begin position="1465"/>
        <end position="1482"/>
    </location>
</feature>
<dbReference type="Gene3D" id="2.40.70.10">
    <property type="entry name" value="Acid Proteases"/>
    <property type="match status" value="1"/>
</dbReference>
<dbReference type="GO" id="GO:0050839">
    <property type="term" value="F:cell adhesion molecule binding"/>
    <property type="evidence" value="ECO:0007669"/>
    <property type="project" value="TreeGrafter"/>
</dbReference>
<organism evidence="11 12">
    <name type="scientific">Zophobas morio</name>
    <dbReference type="NCBI Taxonomy" id="2755281"/>
    <lineage>
        <taxon>Eukaryota</taxon>
        <taxon>Metazoa</taxon>
        <taxon>Ecdysozoa</taxon>
        <taxon>Arthropoda</taxon>
        <taxon>Hexapoda</taxon>
        <taxon>Insecta</taxon>
        <taxon>Pterygota</taxon>
        <taxon>Neoptera</taxon>
        <taxon>Endopterygota</taxon>
        <taxon>Coleoptera</taxon>
        <taxon>Polyphaga</taxon>
        <taxon>Cucujiformia</taxon>
        <taxon>Tenebrionidae</taxon>
        <taxon>Zophobas</taxon>
    </lineage>
</organism>
<feature type="domain" description="Ig-like" evidence="9">
    <location>
        <begin position="1030"/>
        <end position="1119"/>
    </location>
</feature>
<feature type="domain" description="Ig-like" evidence="9">
    <location>
        <begin position="832"/>
        <end position="926"/>
    </location>
</feature>
<feature type="domain" description="Ig-like" evidence="9">
    <location>
        <begin position="1126"/>
        <end position="1225"/>
    </location>
</feature>
<evidence type="ECO:0000256" key="1">
    <source>
        <dbReference type="ARBA" id="ARBA00004479"/>
    </source>
</evidence>